<dbReference type="InterPro" id="IPR020529">
    <property type="entry name" value="ORC6_met/pln"/>
</dbReference>
<organism evidence="2 3">
    <name type="scientific">Tripterygium wilfordii</name>
    <name type="common">Thunder God vine</name>
    <dbReference type="NCBI Taxonomy" id="458696"/>
    <lineage>
        <taxon>Eukaryota</taxon>
        <taxon>Viridiplantae</taxon>
        <taxon>Streptophyta</taxon>
        <taxon>Embryophyta</taxon>
        <taxon>Tracheophyta</taxon>
        <taxon>Spermatophyta</taxon>
        <taxon>Magnoliopsida</taxon>
        <taxon>eudicotyledons</taxon>
        <taxon>Gunneridae</taxon>
        <taxon>Pentapetalae</taxon>
        <taxon>rosids</taxon>
        <taxon>fabids</taxon>
        <taxon>Celastrales</taxon>
        <taxon>Celastraceae</taxon>
        <taxon>Tripterygium</taxon>
    </lineage>
</organism>
<protein>
    <submittedName>
        <fullName evidence="2">Origin of replication complex subunit 6</fullName>
    </submittedName>
</protein>
<proteinExistence type="predicted"/>
<evidence type="ECO:0000313" key="3">
    <source>
        <dbReference type="Proteomes" id="UP000593562"/>
    </source>
</evidence>
<feature type="region of interest" description="Disordered" evidence="1">
    <location>
        <begin position="96"/>
        <end position="167"/>
    </location>
</feature>
<dbReference type="PANTHER" id="PTHR13394">
    <property type="entry name" value="ORIGIN RECOGNITION COMPLEX SUBUNIT 6"/>
    <property type="match status" value="1"/>
</dbReference>
<accession>A0A7J7D5G0</accession>
<dbReference type="InParanoid" id="A0A7J7D5G0"/>
<evidence type="ECO:0000256" key="1">
    <source>
        <dbReference type="SAM" id="MobiDB-lite"/>
    </source>
</evidence>
<comment type="caution">
    <text evidence="2">The sequence shown here is derived from an EMBL/GenBank/DDBJ whole genome shotgun (WGS) entry which is preliminary data.</text>
</comment>
<evidence type="ECO:0000313" key="2">
    <source>
        <dbReference type="EMBL" id="KAF5741595.1"/>
    </source>
</evidence>
<dbReference type="EMBL" id="JAAARO010000010">
    <property type="protein sequence ID" value="KAF5741595.1"/>
    <property type="molecule type" value="Genomic_DNA"/>
</dbReference>
<feature type="compositionally biased region" description="Basic and acidic residues" evidence="1">
    <location>
        <begin position="157"/>
        <end position="167"/>
    </location>
</feature>
<dbReference type="PANTHER" id="PTHR13394:SF0">
    <property type="entry name" value="ORIGIN RECOGNITION COMPLEX SUBUNIT 6"/>
    <property type="match status" value="1"/>
</dbReference>
<dbReference type="Proteomes" id="UP000593562">
    <property type="component" value="Unassembled WGS sequence"/>
</dbReference>
<reference evidence="2 3" key="1">
    <citation type="journal article" date="2020" name="Nat. Commun.">
        <title>Genome of Tripterygium wilfordii and identification of cytochrome P450 involved in triptolide biosynthesis.</title>
        <authorList>
            <person name="Tu L."/>
            <person name="Su P."/>
            <person name="Zhang Z."/>
            <person name="Gao L."/>
            <person name="Wang J."/>
            <person name="Hu T."/>
            <person name="Zhou J."/>
            <person name="Zhang Y."/>
            <person name="Zhao Y."/>
            <person name="Liu Y."/>
            <person name="Song Y."/>
            <person name="Tong Y."/>
            <person name="Lu Y."/>
            <person name="Yang J."/>
            <person name="Xu C."/>
            <person name="Jia M."/>
            <person name="Peters R.J."/>
            <person name="Huang L."/>
            <person name="Gao W."/>
        </authorList>
    </citation>
    <scope>NUCLEOTIDE SEQUENCE [LARGE SCALE GENOMIC DNA]</scope>
    <source>
        <strain evidence="3">cv. XIE 37</strain>
        <tissue evidence="2">Leaf</tissue>
    </source>
</reference>
<dbReference type="AlphaFoldDB" id="A0A7J7D5G0"/>
<gene>
    <name evidence="2" type="ORF">HS088_TW10G00598</name>
</gene>
<keyword evidence="3" id="KW-1185">Reference proteome</keyword>
<name>A0A7J7D5G0_TRIWF</name>
<sequence>MDLADIARKLGVSESNIDVFVLCGLDLICNGIYGLLKVDKIKLIELCGTSESEFSCISNSMKHLCHDVFGIAKEKKDPKEVKGNRELLDAFPEKRKFEDGGYSSDDVPEHSSYKKRKRSEKVAYEGWKSSVISSNKQGKKKGPCKRAIQTRLNFGKEAPESQKLEAL</sequence>
<dbReference type="GO" id="GO:0006270">
    <property type="term" value="P:DNA replication initiation"/>
    <property type="evidence" value="ECO:0007669"/>
    <property type="project" value="TreeGrafter"/>
</dbReference>
<dbReference type="GO" id="GO:0005664">
    <property type="term" value="C:nuclear origin of replication recognition complex"/>
    <property type="evidence" value="ECO:0007669"/>
    <property type="project" value="InterPro"/>
</dbReference>